<dbReference type="RefSeq" id="WP_126601668.1">
    <property type="nucleotide sequence ID" value="NZ_BIFQ01000002.1"/>
</dbReference>
<dbReference type="Pfam" id="PF01636">
    <property type="entry name" value="APH"/>
    <property type="match status" value="1"/>
</dbReference>
<accession>A0A401ZQW0</accession>
<evidence type="ECO:0000313" key="3">
    <source>
        <dbReference type="Proteomes" id="UP000287224"/>
    </source>
</evidence>
<dbReference type="OrthoDB" id="241498at2"/>
<protein>
    <recommendedName>
        <fullName evidence="1">Aminoglycoside phosphotransferase domain-containing protein</fullName>
    </recommendedName>
</protein>
<reference evidence="3" key="1">
    <citation type="submission" date="2018-12" db="EMBL/GenBank/DDBJ databases">
        <title>Tengunoibacter tsumagoiensis gen. nov., sp. nov., Dictyobacter kobayashii sp. nov., D. alpinus sp. nov., and D. joshuensis sp. nov. and description of Dictyobacteraceae fam. nov. within the order Ktedonobacterales isolated from Tengu-no-mugimeshi.</title>
        <authorList>
            <person name="Wang C.M."/>
            <person name="Zheng Y."/>
            <person name="Sakai Y."/>
            <person name="Toyoda A."/>
            <person name="Minakuchi Y."/>
            <person name="Abe K."/>
            <person name="Yokota A."/>
            <person name="Yabe S."/>
        </authorList>
    </citation>
    <scope>NUCLEOTIDE SEQUENCE [LARGE SCALE GENOMIC DNA]</scope>
    <source>
        <strain evidence="3">S-27</strain>
    </source>
</reference>
<sequence>MMHFTLPDETLIAALGAWSLSQPFTITRIPGGFTADVWYVETSQERFVAKFAYDTQEAFETGLHTAEIIKRAGIASGSPLRTGTGKRTVMVEGPPTRYHPLALLHLVAGEQIHFDQSESAYMIGSLLGRIHTIWLREQFRPGNGDRLFGYLREEAEEVHTQPGLSELIYQAAKAVETFEESKGVTNGTLYGDSLHVLYDQATQQVGIIDWGAVSWEPLLFDVALNAEHFTSSQALTDKFLRSYQAEAPIQPYELEGLQYYQALHSAQVAKFFAWRLTHQATLGYADPFTNERALQKNRMMLEQT</sequence>
<dbReference type="InterPro" id="IPR011009">
    <property type="entry name" value="Kinase-like_dom_sf"/>
</dbReference>
<dbReference type="Gene3D" id="3.90.1200.10">
    <property type="match status" value="1"/>
</dbReference>
<dbReference type="SUPFAM" id="SSF56112">
    <property type="entry name" value="Protein kinase-like (PK-like)"/>
    <property type="match status" value="1"/>
</dbReference>
<dbReference type="Proteomes" id="UP000287224">
    <property type="component" value="Unassembled WGS sequence"/>
</dbReference>
<feature type="domain" description="Aminoglycoside phosphotransferase" evidence="1">
    <location>
        <begin position="25"/>
        <end position="245"/>
    </location>
</feature>
<gene>
    <name evidence="2" type="ORF">KDAU_65800</name>
</gene>
<dbReference type="AlphaFoldDB" id="A0A401ZQW0"/>
<evidence type="ECO:0000313" key="2">
    <source>
        <dbReference type="EMBL" id="GCE09251.1"/>
    </source>
</evidence>
<dbReference type="EMBL" id="BIFQ01000002">
    <property type="protein sequence ID" value="GCE09251.1"/>
    <property type="molecule type" value="Genomic_DNA"/>
</dbReference>
<organism evidence="2 3">
    <name type="scientific">Dictyobacter aurantiacus</name>
    <dbReference type="NCBI Taxonomy" id="1936993"/>
    <lineage>
        <taxon>Bacteria</taxon>
        <taxon>Bacillati</taxon>
        <taxon>Chloroflexota</taxon>
        <taxon>Ktedonobacteria</taxon>
        <taxon>Ktedonobacterales</taxon>
        <taxon>Dictyobacteraceae</taxon>
        <taxon>Dictyobacter</taxon>
    </lineage>
</organism>
<name>A0A401ZQW0_9CHLR</name>
<proteinExistence type="predicted"/>
<keyword evidence="3" id="KW-1185">Reference proteome</keyword>
<evidence type="ECO:0000259" key="1">
    <source>
        <dbReference type="Pfam" id="PF01636"/>
    </source>
</evidence>
<dbReference type="InterPro" id="IPR002575">
    <property type="entry name" value="Aminoglycoside_PTrfase"/>
</dbReference>
<comment type="caution">
    <text evidence="2">The sequence shown here is derived from an EMBL/GenBank/DDBJ whole genome shotgun (WGS) entry which is preliminary data.</text>
</comment>